<feature type="transmembrane region" description="Helical" evidence="1">
    <location>
        <begin position="106"/>
        <end position="126"/>
    </location>
</feature>
<dbReference type="RefSeq" id="WP_112113270.1">
    <property type="nucleotide sequence ID" value="NZ_QLSZ01000006.1"/>
</dbReference>
<keyword evidence="3" id="KW-1185">Reference proteome</keyword>
<reference evidence="2 3" key="1">
    <citation type="submission" date="2018-06" db="EMBL/GenBank/DDBJ databases">
        <title>Genomic Encyclopedia of Archaeal and Bacterial Type Strains, Phase II (KMG-II): from individual species to whole genera.</title>
        <authorList>
            <person name="Goeker M."/>
        </authorList>
    </citation>
    <scope>NUCLEOTIDE SEQUENCE [LARGE SCALE GENOMIC DNA]</scope>
    <source>
        <strain evidence="2 3">DSM 25663</strain>
    </source>
</reference>
<organism evidence="2 3">
    <name type="scientific">Flavobacterium aciduliphilum</name>
    <dbReference type="NCBI Taxonomy" id="1101402"/>
    <lineage>
        <taxon>Bacteria</taxon>
        <taxon>Pseudomonadati</taxon>
        <taxon>Bacteroidota</taxon>
        <taxon>Flavobacteriia</taxon>
        <taxon>Flavobacteriales</taxon>
        <taxon>Flavobacteriaceae</taxon>
        <taxon>Flavobacterium</taxon>
    </lineage>
</organism>
<keyword evidence="1" id="KW-1133">Transmembrane helix</keyword>
<feature type="transmembrane region" description="Helical" evidence="1">
    <location>
        <begin position="320"/>
        <end position="338"/>
    </location>
</feature>
<feature type="transmembrane region" description="Helical" evidence="1">
    <location>
        <begin position="252"/>
        <end position="270"/>
    </location>
</feature>
<dbReference type="OrthoDB" id="9809196at2"/>
<dbReference type="EMBL" id="QLSZ01000006">
    <property type="protein sequence ID" value="RAR71815.1"/>
    <property type="molecule type" value="Genomic_DNA"/>
</dbReference>
<feature type="transmembrane region" description="Helical" evidence="1">
    <location>
        <begin position="179"/>
        <end position="199"/>
    </location>
</feature>
<dbReference type="Proteomes" id="UP000248840">
    <property type="component" value="Unassembled WGS sequence"/>
</dbReference>
<feature type="transmembrane region" description="Helical" evidence="1">
    <location>
        <begin position="290"/>
        <end position="308"/>
    </location>
</feature>
<feature type="transmembrane region" description="Helical" evidence="1">
    <location>
        <begin position="16"/>
        <end position="37"/>
    </location>
</feature>
<feature type="transmembrane region" description="Helical" evidence="1">
    <location>
        <begin position="219"/>
        <end position="240"/>
    </location>
</feature>
<keyword evidence="1" id="KW-0472">Membrane</keyword>
<dbReference type="AlphaFoldDB" id="A0A328YGH2"/>
<dbReference type="InterPro" id="IPR025291">
    <property type="entry name" value="DUF4153"/>
</dbReference>
<feature type="transmembrane region" description="Helical" evidence="1">
    <location>
        <begin position="76"/>
        <end position="94"/>
    </location>
</feature>
<sequence length="581" mass="67991">MKNKLDILQEKTKALLLNYPLVLLLSLATVIVIICGIENEPKKEEAYFLMRLGITFALGISSQFALKMLAQRIKKGFVWQLVGLLFLVVFFFIFPRDEKNFSENYGFIIVPTFILSHLLVAFISFTKKEHQERNFWEYNKNLFVNLFLTAIFTGVLTGGVQLALVAIQELFNIHFEGKIYAETFATLSIFGSSVIFLLFGESGLEYLEKEGTYPVILKFFTQFILIPLLIIYAVILYFYCSKIIIHWELPRGWVSYLVLAYSIVGIFALLLVHPLQKEKTRSWIILFSKIFYYTLIPLIALLFVAIFTRVLQYGFTEPRYFVLLISVWLTSVMFYFIFLKKATIKFIPISLFIFGVFALIFPYFNAFSVSKRSQENELKQLLIKNKLEVNGKINFNAPIVDSIKTQIENKFEFLNDRLDKEFLKTLVDAKTQTLVDKDKYWYNDLFKNVTFTSKDSEDYLRIYTNKNSYKINDYEYLLKSDYRAELESSLGKDKIKISNNCNDKNPSFEIKINEEAKDVMPQIREFCNHYKSVSKEVLVDDLSFTVDFKNYQIKIIFDSINWYRKDKTINIEGATYLIKSN</sequence>
<name>A0A328YGH2_9FLAO</name>
<feature type="transmembrane region" description="Helical" evidence="1">
    <location>
        <begin position="344"/>
        <end position="364"/>
    </location>
</feature>
<evidence type="ECO:0000256" key="1">
    <source>
        <dbReference type="SAM" id="Phobius"/>
    </source>
</evidence>
<protein>
    <submittedName>
        <fullName evidence="2">Uncharacterized protein DUF4153</fullName>
    </submittedName>
</protein>
<evidence type="ECO:0000313" key="3">
    <source>
        <dbReference type="Proteomes" id="UP000248840"/>
    </source>
</evidence>
<accession>A0A328YGH2</accession>
<keyword evidence="1" id="KW-0812">Transmembrane</keyword>
<evidence type="ECO:0000313" key="2">
    <source>
        <dbReference type="EMBL" id="RAR71815.1"/>
    </source>
</evidence>
<feature type="transmembrane region" description="Helical" evidence="1">
    <location>
        <begin position="146"/>
        <end position="167"/>
    </location>
</feature>
<proteinExistence type="predicted"/>
<feature type="transmembrane region" description="Helical" evidence="1">
    <location>
        <begin position="49"/>
        <end position="70"/>
    </location>
</feature>
<dbReference type="Pfam" id="PF13687">
    <property type="entry name" value="DUF4153"/>
    <property type="match status" value="1"/>
</dbReference>
<gene>
    <name evidence="2" type="ORF">CLV55_106168</name>
</gene>
<comment type="caution">
    <text evidence="2">The sequence shown here is derived from an EMBL/GenBank/DDBJ whole genome shotgun (WGS) entry which is preliminary data.</text>
</comment>